<evidence type="ECO:0000313" key="2">
    <source>
        <dbReference type="EMBL" id="MCE7509647.1"/>
    </source>
</evidence>
<dbReference type="Pfam" id="PF08238">
    <property type="entry name" value="Sel1"/>
    <property type="match status" value="5"/>
</dbReference>
<gene>
    <name evidence="2" type="ORF">LZG35_13460</name>
</gene>
<keyword evidence="3" id="KW-1185">Reference proteome</keyword>
<accession>A0A9Q3W7B4</accession>
<organism evidence="2 3">
    <name type="scientific">Alloalcanivorax xenomutans</name>
    <dbReference type="NCBI Taxonomy" id="1094342"/>
    <lineage>
        <taxon>Bacteria</taxon>
        <taxon>Pseudomonadati</taxon>
        <taxon>Pseudomonadota</taxon>
        <taxon>Gammaproteobacteria</taxon>
        <taxon>Oceanospirillales</taxon>
        <taxon>Alcanivoracaceae</taxon>
        <taxon>Alloalcanivorax</taxon>
    </lineage>
</organism>
<comment type="caution">
    <text evidence="2">The sequence shown here is derived from an EMBL/GenBank/DDBJ whole genome shotgun (WGS) entry which is preliminary data.</text>
</comment>
<proteinExistence type="predicted"/>
<dbReference type="PANTHER" id="PTHR11102:SF160">
    <property type="entry name" value="ERAD-ASSOCIATED E3 UBIQUITIN-PROTEIN LIGASE COMPONENT HRD3"/>
    <property type="match status" value="1"/>
</dbReference>
<evidence type="ECO:0000256" key="1">
    <source>
        <dbReference type="SAM" id="SignalP"/>
    </source>
</evidence>
<protein>
    <submittedName>
        <fullName evidence="2">SEL1-like repeat protein</fullName>
    </submittedName>
</protein>
<reference evidence="2" key="1">
    <citation type="submission" date="2022-01" db="EMBL/GenBank/DDBJ databases">
        <authorList>
            <person name="Karlyshev A.V."/>
            <person name="Jaspars M."/>
        </authorList>
    </citation>
    <scope>NUCLEOTIDE SEQUENCE</scope>
    <source>
        <strain evidence="2">AGSA3-2</strain>
    </source>
</reference>
<dbReference type="Proteomes" id="UP001107961">
    <property type="component" value="Unassembled WGS sequence"/>
</dbReference>
<dbReference type="Gene3D" id="1.25.40.10">
    <property type="entry name" value="Tetratricopeptide repeat domain"/>
    <property type="match status" value="1"/>
</dbReference>
<dbReference type="PANTHER" id="PTHR11102">
    <property type="entry name" value="SEL-1-LIKE PROTEIN"/>
    <property type="match status" value="1"/>
</dbReference>
<sequence>MIMVWRACAFALLILSLGGTAAADESTTLISLRPEKIIIKPGRKEPVDRPRYYYDLYQADIPETLPVEPVSEDDRYRAALFHLYRSSGQNIQAVADARTTLVTLAEAGHAAAQVWYGVQWEFGRLPQGRDTRKAVGWYQRAADQEYADGLLLLGMHRHTAVSDGEVSESIRLWRRAAVAGDRPSSATAAYAVGWSYFHGENAPRNHERALHWWRRGLELGHVPSRYAVAYMTEFGLASKASLRAALPLYQQAAEEGDGRAAVRLAQIYERGTPSRGRAEQAFRYWIQAMGSGRPEARFRIARYFETNTLPVTEIDGEPIPGIALAQVIETYQALARDGFAPALYLLGTFCEQGRYTAKDPELAGQWYELALAFGSEQAVLKLGKPLPPAFR</sequence>
<dbReference type="InterPro" id="IPR006597">
    <property type="entry name" value="Sel1-like"/>
</dbReference>
<dbReference type="EMBL" id="JAJVKT010000016">
    <property type="protein sequence ID" value="MCE7509647.1"/>
    <property type="molecule type" value="Genomic_DNA"/>
</dbReference>
<dbReference type="InterPro" id="IPR011990">
    <property type="entry name" value="TPR-like_helical_dom_sf"/>
</dbReference>
<feature type="signal peptide" evidence="1">
    <location>
        <begin position="1"/>
        <end position="23"/>
    </location>
</feature>
<dbReference type="AlphaFoldDB" id="A0A9Q3W7B4"/>
<evidence type="ECO:0000313" key="3">
    <source>
        <dbReference type="Proteomes" id="UP001107961"/>
    </source>
</evidence>
<dbReference type="SUPFAM" id="SSF81901">
    <property type="entry name" value="HCP-like"/>
    <property type="match status" value="2"/>
</dbReference>
<dbReference type="InterPro" id="IPR050767">
    <property type="entry name" value="Sel1_AlgK"/>
</dbReference>
<keyword evidence="1" id="KW-0732">Signal</keyword>
<dbReference type="RefSeq" id="WP_055098996.1">
    <property type="nucleotide sequence ID" value="NZ_CZHF01000013.1"/>
</dbReference>
<dbReference type="SMART" id="SM00671">
    <property type="entry name" value="SEL1"/>
    <property type="match status" value="5"/>
</dbReference>
<feature type="chain" id="PRO_5040132386" evidence="1">
    <location>
        <begin position="24"/>
        <end position="391"/>
    </location>
</feature>
<name>A0A9Q3W7B4_9GAMM</name>